<feature type="region of interest" description="Disordered" evidence="1">
    <location>
        <begin position="260"/>
        <end position="280"/>
    </location>
</feature>
<dbReference type="STRING" id="1182545.A0A072PXU1"/>
<dbReference type="EMBL" id="AMGV01000002">
    <property type="protein sequence ID" value="KEF60415.1"/>
    <property type="molecule type" value="Genomic_DNA"/>
</dbReference>
<accession>A0A072PXU1</accession>
<reference evidence="2 3" key="1">
    <citation type="submission" date="2013-03" db="EMBL/GenBank/DDBJ databases">
        <title>The Genome Sequence of Exophiala aquamarina CBS 119918.</title>
        <authorList>
            <consortium name="The Broad Institute Genomics Platform"/>
            <person name="Cuomo C."/>
            <person name="de Hoog S."/>
            <person name="Gorbushina A."/>
            <person name="Walker B."/>
            <person name="Young S.K."/>
            <person name="Zeng Q."/>
            <person name="Gargeya S."/>
            <person name="Fitzgerald M."/>
            <person name="Haas B."/>
            <person name="Abouelleil A."/>
            <person name="Allen A.W."/>
            <person name="Alvarado L."/>
            <person name="Arachchi H.M."/>
            <person name="Berlin A.M."/>
            <person name="Chapman S.B."/>
            <person name="Gainer-Dewar J."/>
            <person name="Goldberg J."/>
            <person name="Griggs A."/>
            <person name="Gujja S."/>
            <person name="Hansen M."/>
            <person name="Howarth C."/>
            <person name="Imamovic A."/>
            <person name="Ireland A."/>
            <person name="Larimer J."/>
            <person name="McCowan C."/>
            <person name="Murphy C."/>
            <person name="Pearson M."/>
            <person name="Poon T.W."/>
            <person name="Priest M."/>
            <person name="Roberts A."/>
            <person name="Saif S."/>
            <person name="Shea T."/>
            <person name="Sisk P."/>
            <person name="Sykes S."/>
            <person name="Wortman J."/>
            <person name="Nusbaum C."/>
            <person name="Birren B."/>
        </authorList>
    </citation>
    <scope>NUCLEOTIDE SEQUENCE [LARGE SCALE GENOMIC DNA]</scope>
    <source>
        <strain evidence="2 3">CBS 119918</strain>
    </source>
</reference>
<dbReference type="Proteomes" id="UP000027920">
    <property type="component" value="Unassembled WGS sequence"/>
</dbReference>
<evidence type="ECO:0000256" key="1">
    <source>
        <dbReference type="SAM" id="MobiDB-lite"/>
    </source>
</evidence>
<dbReference type="HOGENOM" id="CLU_663982_0_0_1"/>
<dbReference type="RefSeq" id="XP_013263005.1">
    <property type="nucleotide sequence ID" value="XM_013407551.1"/>
</dbReference>
<sequence>MREPIECNIPPNPPISVPGTQVDLVDQDRPNTVSQNLFLYRLSNVWHTVKALKADRPLLKDYTVTQRLHNEVNNIMDLLPPTLRYENPDKSWDDEYPYLNQQREDILTKANLILMALHRPHMEHHVESHRAALQAAIVTLESQNRSFMGIGLHQYKLFGLSFYTIDASLLLSIVAAKHLPRENDEFMARIDYILQQVMNRLSVMYSYSPIARSGLAIVRQCYAVLKKRWQRIPAILNASTGMAIELENARQRLGADVATDSLSERRQLPPSRPTSGETISSQSVWTFDAGTMDAEFMPKAAINPSLCFGPSTTYFDETYWMNLINQTPDVPCFDLGAADEMGEIFDAADIAHDTVRNQTRVLYPIQFPPPVSLAEIEEAMGEDGPDKGGQYRMGTLLLSLARLLIQPLLFGLSR</sequence>
<comment type="caution">
    <text evidence="2">The sequence shown here is derived from an EMBL/GenBank/DDBJ whole genome shotgun (WGS) entry which is preliminary data.</text>
</comment>
<dbReference type="OrthoDB" id="5344325at2759"/>
<name>A0A072PXU1_9EURO</name>
<evidence type="ECO:0000313" key="3">
    <source>
        <dbReference type="Proteomes" id="UP000027920"/>
    </source>
</evidence>
<dbReference type="AlphaFoldDB" id="A0A072PXU1"/>
<organism evidence="2 3">
    <name type="scientific">Exophiala aquamarina CBS 119918</name>
    <dbReference type="NCBI Taxonomy" id="1182545"/>
    <lineage>
        <taxon>Eukaryota</taxon>
        <taxon>Fungi</taxon>
        <taxon>Dikarya</taxon>
        <taxon>Ascomycota</taxon>
        <taxon>Pezizomycotina</taxon>
        <taxon>Eurotiomycetes</taxon>
        <taxon>Chaetothyriomycetidae</taxon>
        <taxon>Chaetothyriales</taxon>
        <taxon>Herpotrichiellaceae</taxon>
        <taxon>Exophiala</taxon>
    </lineage>
</organism>
<proteinExistence type="predicted"/>
<protein>
    <recommendedName>
        <fullName evidence="4">Transcription factor domain-containing protein</fullName>
    </recommendedName>
</protein>
<evidence type="ECO:0000313" key="2">
    <source>
        <dbReference type="EMBL" id="KEF60415.1"/>
    </source>
</evidence>
<dbReference type="GeneID" id="25276921"/>
<evidence type="ECO:0008006" key="4">
    <source>
        <dbReference type="Google" id="ProtNLM"/>
    </source>
</evidence>
<gene>
    <name evidence="2" type="ORF">A1O9_01976</name>
</gene>
<keyword evidence="3" id="KW-1185">Reference proteome</keyword>
<dbReference type="VEuPathDB" id="FungiDB:A1O9_01976"/>